<dbReference type="EMBL" id="KI925016">
    <property type="protein sequence ID" value="ETW20647.1"/>
    <property type="molecule type" value="Genomic_DNA"/>
</dbReference>
<dbReference type="Proteomes" id="UP000030690">
    <property type="component" value="Unassembled WGS sequence"/>
</dbReference>
<evidence type="ECO:0000259" key="1">
    <source>
        <dbReference type="Pfam" id="PF13905"/>
    </source>
</evidence>
<dbReference type="PANTHER" id="PTHR46472:SF1">
    <property type="entry name" value="NUCLEOREDOXIN"/>
    <property type="match status" value="1"/>
</dbReference>
<reference evidence="2 3" key="1">
    <citation type="submission" date="2013-02" db="EMBL/GenBank/DDBJ databases">
        <title>The Genome Annotation of Plasmodium falciparum Vietnam Oak-Knoll (FVO).</title>
        <authorList>
            <consortium name="The Broad Institute Genome Sequencing Platform"/>
            <consortium name="The Broad Institute Genome Sequencing Center for Infectious Disease"/>
            <person name="Neafsey D."/>
            <person name="Hoffman S."/>
            <person name="Volkman S."/>
            <person name="Rosenthal P."/>
            <person name="Walker B."/>
            <person name="Young S.K."/>
            <person name="Zeng Q."/>
            <person name="Gargeya S."/>
            <person name="Fitzgerald M."/>
            <person name="Haas B."/>
            <person name="Abouelleil A."/>
            <person name="Allen A.W."/>
            <person name="Alvarado L."/>
            <person name="Arachchi H.M."/>
            <person name="Berlin A.M."/>
            <person name="Chapman S.B."/>
            <person name="Gainer-Dewar J."/>
            <person name="Goldberg J."/>
            <person name="Griggs A."/>
            <person name="Gujja S."/>
            <person name="Hansen M."/>
            <person name="Howarth C."/>
            <person name="Imamovic A."/>
            <person name="Ireland A."/>
            <person name="Larimer J."/>
            <person name="McCowan C."/>
            <person name="Murphy C."/>
            <person name="Pearson M."/>
            <person name="Poon T.W."/>
            <person name="Priest M."/>
            <person name="Roberts A."/>
            <person name="Saif S."/>
            <person name="Shea T."/>
            <person name="Sisk P."/>
            <person name="Sykes S."/>
            <person name="Wortman J."/>
            <person name="Nusbaum C."/>
            <person name="Birren B."/>
        </authorList>
    </citation>
    <scope>NUCLEOTIDE SEQUENCE [LARGE SCALE GENOMIC DNA]</scope>
    <source>
        <strain evidence="3">Vietnam Oak-Knoll (FVO)</strain>
    </source>
</reference>
<dbReference type="GO" id="GO:0005634">
    <property type="term" value="C:nucleus"/>
    <property type="evidence" value="ECO:0007669"/>
    <property type="project" value="TreeGrafter"/>
</dbReference>
<dbReference type="OrthoDB" id="409136at2759"/>
<dbReference type="SMR" id="A0A024VDI7"/>
<evidence type="ECO:0000313" key="3">
    <source>
        <dbReference type="Proteomes" id="UP000030690"/>
    </source>
</evidence>
<dbReference type="AlphaFoldDB" id="A0A024VDI7"/>
<accession>A0A024VDI7</accession>
<dbReference type="InterPro" id="IPR012336">
    <property type="entry name" value="Thioredoxin-like_fold"/>
</dbReference>
<proteinExistence type="predicted"/>
<dbReference type="Pfam" id="PF13905">
    <property type="entry name" value="Thioredoxin_8"/>
    <property type="match status" value="1"/>
</dbReference>
<protein>
    <recommendedName>
        <fullName evidence="1">Thioredoxin-like fold domain-containing protein</fullName>
    </recommendedName>
</protein>
<sequence>MACQVDNPPKTYPNDKTAEYEKYANYMNYLYYYQNNELKKIDSSYFKDKYLGLFFGASWCKYCVTFIDSLNIFKKNFPNVEIIYIPFDRTYQEYQSFLKNTNFYALPFDNYLYICKKYQIKNLPSFMLITPNNNILVKDAAQLIKTDEYINNLKSLIKNYIIHPKTFQFNNRFFDLFRN</sequence>
<dbReference type="Gene3D" id="3.40.30.10">
    <property type="entry name" value="Glutaredoxin"/>
    <property type="match status" value="1"/>
</dbReference>
<feature type="domain" description="Thioredoxin-like fold" evidence="1">
    <location>
        <begin position="48"/>
        <end position="135"/>
    </location>
</feature>
<dbReference type="FunFam" id="3.40.30.10:FF:000289">
    <property type="entry name" value="Plasmoredoxin"/>
    <property type="match status" value="1"/>
</dbReference>
<dbReference type="GO" id="GO:0004791">
    <property type="term" value="F:thioredoxin-disulfide reductase (NADPH) activity"/>
    <property type="evidence" value="ECO:0007669"/>
    <property type="project" value="TreeGrafter"/>
</dbReference>
<dbReference type="GO" id="GO:0031397">
    <property type="term" value="P:negative regulation of protein ubiquitination"/>
    <property type="evidence" value="ECO:0007669"/>
    <property type="project" value="TreeGrafter"/>
</dbReference>
<gene>
    <name evidence="2" type="ORF">PFFVO_00407</name>
</gene>
<dbReference type="InterPro" id="IPR036249">
    <property type="entry name" value="Thioredoxin-like_sf"/>
</dbReference>
<evidence type="ECO:0000313" key="2">
    <source>
        <dbReference type="EMBL" id="ETW20647.1"/>
    </source>
</evidence>
<dbReference type="PANTHER" id="PTHR46472">
    <property type="entry name" value="NUCLEOREDOXIN"/>
    <property type="match status" value="1"/>
</dbReference>
<reference evidence="2 3" key="2">
    <citation type="submission" date="2013-02" db="EMBL/GenBank/DDBJ databases">
        <title>The Genome Sequence of Plasmodium falciparum Vietnam Oak-Knoll (FVO).</title>
        <authorList>
            <consortium name="The Broad Institute Genome Sequencing Platform"/>
            <consortium name="The Broad Institute Genome Sequencing Center for Infectious Disease"/>
            <person name="Neafsey D."/>
            <person name="Cheeseman I."/>
            <person name="Volkman S."/>
            <person name="Adams J."/>
            <person name="Walker B."/>
            <person name="Young S.K."/>
            <person name="Zeng Q."/>
            <person name="Gargeya S."/>
            <person name="Fitzgerald M."/>
            <person name="Haas B."/>
            <person name="Abouelleil A."/>
            <person name="Alvarado L."/>
            <person name="Arachchi H.M."/>
            <person name="Berlin A.M."/>
            <person name="Chapman S.B."/>
            <person name="Dewar J."/>
            <person name="Goldberg J."/>
            <person name="Griggs A."/>
            <person name="Gujja S."/>
            <person name="Hansen M."/>
            <person name="Howarth C."/>
            <person name="Imamovic A."/>
            <person name="Larimer J."/>
            <person name="McCowan C."/>
            <person name="Murphy C."/>
            <person name="Neiman D."/>
            <person name="Pearson M."/>
            <person name="Priest M."/>
            <person name="Roberts A."/>
            <person name="Saif S."/>
            <person name="Shea T."/>
            <person name="Sisk P."/>
            <person name="Sykes S."/>
            <person name="Wortman J."/>
            <person name="Nusbaum C."/>
            <person name="Birren B."/>
        </authorList>
    </citation>
    <scope>NUCLEOTIDE SEQUENCE [LARGE SCALE GENOMIC DNA]</scope>
    <source>
        <strain evidence="3">Vietnam Oak-Knoll (FVO)</strain>
    </source>
</reference>
<name>A0A024VDI7_PLAFA</name>
<dbReference type="SUPFAM" id="SSF52833">
    <property type="entry name" value="Thioredoxin-like"/>
    <property type="match status" value="1"/>
</dbReference>
<organism evidence="2 3">
    <name type="scientific">Plasmodium falciparum Vietnam Oak-Knoll</name>
    <name type="common">FVO</name>
    <dbReference type="NCBI Taxonomy" id="1036723"/>
    <lineage>
        <taxon>Eukaryota</taxon>
        <taxon>Sar</taxon>
        <taxon>Alveolata</taxon>
        <taxon>Apicomplexa</taxon>
        <taxon>Aconoidasida</taxon>
        <taxon>Haemosporida</taxon>
        <taxon>Plasmodiidae</taxon>
        <taxon>Plasmodium</taxon>
        <taxon>Plasmodium (Laverania)</taxon>
    </lineage>
</organism>
<dbReference type="GO" id="GO:0030178">
    <property type="term" value="P:negative regulation of Wnt signaling pathway"/>
    <property type="evidence" value="ECO:0007669"/>
    <property type="project" value="TreeGrafter"/>
</dbReference>